<dbReference type="GO" id="GO:0019877">
    <property type="term" value="P:diaminopimelate biosynthetic process"/>
    <property type="evidence" value="ECO:0007669"/>
    <property type="project" value="UniProtKB-ARBA"/>
</dbReference>
<dbReference type="PANTHER" id="PTHR11014:SF63">
    <property type="entry name" value="METALLOPEPTIDASE, PUTATIVE (AFU_ORTHOLOGUE AFUA_6G09600)-RELATED"/>
    <property type="match status" value="1"/>
</dbReference>
<evidence type="ECO:0000256" key="2">
    <source>
        <dbReference type="PIRSR" id="PIRSR005962-1"/>
    </source>
</evidence>
<dbReference type="SUPFAM" id="SSF53187">
    <property type="entry name" value="Zn-dependent exopeptidases"/>
    <property type="match status" value="1"/>
</dbReference>
<feature type="binding site" evidence="2">
    <location>
        <position position="95"/>
    </location>
    <ligand>
        <name>Mn(2+)</name>
        <dbReference type="ChEBI" id="CHEBI:29035"/>
        <label>2</label>
    </ligand>
</feature>
<feature type="binding site" evidence="2">
    <location>
        <position position="359"/>
    </location>
    <ligand>
        <name>Mn(2+)</name>
        <dbReference type="ChEBI" id="CHEBI:29035"/>
        <label>2</label>
    </ligand>
</feature>
<evidence type="ECO:0000313" key="5">
    <source>
        <dbReference type="Proteomes" id="UP000480178"/>
    </source>
</evidence>
<keyword evidence="2" id="KW-0479">Metal-binding</keyword>
<feature type="binding site" evidence="2">
    <location>
        <position position="97"/>
    </location>
    <ligand>
        <name>Mn(2+)</name>
        <dbReference type="ChEBI" id="CHEBI:29035"/>
        <label>2</label>
    </ligand>
</feature>
<dbReference type="InterPro" id="IPR017439">
    <property type="entry name" value="Amidohydrolase"/>
</dbReference>
<organism evidence="4 5">
    <name type="scientific">Rhodocytophaga rosea</name>
    <dbReference type="NCBI Taxonomy" id="2704465"/>
    <lineage>
        <taxon>Bacteria</taxon>
        <taxon>Pseudomonadati</taxon>
        <taxon>Bacteroidota</taxon>
        <taxon>Cytophagia</taxon>
        <taxon>Cytophagales</taxon>
        <taxon>Rhodocytophagaceae</taxon>
        <taxon>Rhodocytophaga</taxon>
    </lineage>
</organism>
<dbReference type="KEGG" id="rhoz:GXP67_06790"/>
<evidence type="ECO:0000313" key="4">
    <source>
        <dbReference type="EMBL" id="QHT66385.1"/>
    </source>
</evidence>
<name>A0A6C0GEH7_9BACT</name>
<keyword evidence="5" id="KW-1185">Reference proteome</keyword>
<dbReference type="PANTHER" id="PTHR11014">
    <property type="entry name" value="PEPTIDASE M20 FAMILY MEMBER"/>
    <property type="match status" value="1"/>
</dbReference>
<feature type="binding site" evidence="2">
    <location>
        <position position="129"/>
    </location>
    <ligand>
        <name>Mn(2+)</name>
        <dbReference type="ChEBI" id="CHEBI:29035"/>
        <label>2</label>
    </ligand>
</feature>
<keyword evidence="2" id="KW-0464">Manganese</keyword>
<accession>A0A6C0GEH7</accession>
<dbReference type="SUPFAM" id="SSF55031">
    <property type="entry name" value="Bacterial exopeptidase dimerisation domain"/>
    <property type="match status" value="1"/>
</dbReference>
<sequence length="390" mass="42600">MENALNQRLIHIRRQIHQQPELGYQEYKTAALVCQELDALAISYRAGVAKTGVIATLSKGTGPCVALRADMDALPIKEETGLEFTSQVDGKMHACGHDVHTTMLIGAAHLLKQKEFNGTVKFIFQPSEEGNYDDPERKSGGQRMVDANELEGVHYSLGLHVHPLLPVGKIAYKLGQALACANFFRITIHGKGGHAGAAPHLAIDAIFISSSVIQAVQSVITRYTNPMEPVVISFTKISGGVAPNIIADKVILEGTIRALDLTTYQQVKDKLETIAKGIAATFGATIEVDHLLDYPSVVNDKAVHKQLEPTLQTLFSKENVIETEAILGGEDFAFYSRKVPSMFYFLGARNSGQESYFLHHPRMIVDEACISYGAEFLSEAALSLLNKPIE</sequence>
<dbReference type="EMBL" id="CP048222">
    <property type="protein sequence ID" value="QHT66385.1"/>
    <property type="molecule type" value="Genomic_DNA"/>
</dbReference>
<evidence type="ECO:0000259" key="3">
    <source>
        <dbReference type="Pfam" id="PF07687"/>
    </source>
</evidence>
<dbReference type="Pfam" id="PF07687">
    <property type="entry name" value="M20_dimer"/>
    <property type="match status" value="1"/>
</dbReference>
<dbReference type="NCBIfam" id="TIGR01891">
    <property type="entry name" value="amidohydrolases"/>
    <property type="match status" value="1"/>
</dbReference>
<feature type="domain" description="Peptidase M20 dimerisation" evidence="3">
    <location>
        <begin position="184"/>
        <end position="277"/>
    </location>
</feature>
<feature type="binding site" evidence="2">
    <location>
        <position position="160"/>
    </location>
    <ligand>
        <name>Mn(2+)</name>
        <dbReference type="ChEBI" id="CHEBI:29035"/>
        <label>2</label>
    </ligand>
</feature>
<dbReference type="Gene3D" id="3.30.70.360">
    <property type="match status" value="1"/>
</dbReference>
<gene>
    <name evidence="4" type="ORF">GXP67_06790</name>
</gene>
<reference evidence="4 5" key="1">
    <citation type="submission" date="2020-01" db="EMBL/GenBank/DDBJ databases">
        <authorList>
            <person name="Kim M.K."/>
        </authorList>
    </citation>
    <scope>NUCLEOTIDE SEQUENCE [LARGE SCALE GENOMIC DNA]</scope>
    <source>
        <strain evidence="4 5">172606-1</strain>
    </source>
</reference>
<dbReference type="Proteomes" id="UP000480178">
    <property type="component" value="Chromosome"/>
</dbReference>
<comment type="cofactor">
    <cofactor evidence="2">
        <name>Mn(2+)</name>
        <dbReference type="ChEBI" id="CHEBI:29035"/>
    </cofactor>
    <text evidence="2">The Mn(2+) ion enhances activity.</text>
</comment>
<dbReference type="InterPro" id="IPR002933">
    <property type="entry name" value="Peptidase_M20"/>
</dbReference>
<dbReference type="GO" id="GO:0050118">
    <property type="term" value="F:N-acetyldiaminopimelate deacetylase activity"/>
    <property type="evidence" value="ECO:0007669"/>
    <property type="project" value="UniProtKB-ARBA"/>
</dbReference>
<proteinExistence type="predicted"/>
<protein>
    <submittedName>
        <fullName evidence="4">Amidohydrolase</fullName>
    </submittedName>
</protein>
<dbReference type="InterPro" id="IPR011650">
    <property type="entry name" value="Peptidase_M20_dimer"/>
</dbReference>
<dbReference type="PIRSF" id="PIRSF005962">
    <property type="entry name" value="Pept_M20D_amidohydro"/>
    <property type="match status" value="1"/>
</dbReference>
<dbReference type="Pfam" id="PF01546">
    <property type="entry name" value="Peptidase_M20"/>
    <property type="match status" value="1"/>
</dbReference>
<keyword evidence="1 4" id="KW-0378">Hydrolase</keyword>
<dbReference type="InterPro" id="IPR036264">
    <property type="entry name" value="Bact_exopeptidase_dim_dom"/>
</dbReference>
<evidence type="ECO:0000256" key="1">
    <source>
        <dbReference type="ARBA" id="ARBA00022801"/>
    </source>
</evidence>
<dbReference type="Gene3D" id="3.40.630.10">
    <property type="entry name" value="Zn peptidases"/>
    <property type="match status" value="1"/>
</dbReference>
<dbReference type="RefSeq" id="WP_162442443.1">
    <property type="nucleotide sequence ID" value="NZ_CP048222.1"/>
</dbReference>
<dbReference type="FunFam" id="3.30.70.360:FF:000001">
    <property type="entry name" value="N-acetyldiaminopimelate deacetylase"/>
    <property type="match status" value="1"/>
</dbReference>
<dbReference type="CDD" id="cd03886">
    <property type="entry name" value="M20_Acy1"/>
    <property type="match status" value="1"/>
</dbReference>
<dbReference type="GO" id="GO:0046872">
    <property type="term" value="F:metal ion binding"/>
    <property type="evidence" value="ECO:0007669"/>
    <property type="project" value="UniProtKB-KW"/>
</dbReference>
<dbReference type="AlphaFoldDB" id="A0A6C0GEH7"/>